<dbReference type="PROSITE" id="PS51257">
    <property type="entry name" value="PROKAR_LIPOPROTEIN"/>
    <property type="match status" value="1"/>
</dbReference>
<dbReference type="OrthoDB" id="85718at2"/>
<comment type="caution">
    <text evidence="3">The sequence shown here is derived from an EMBL/GenBank/DDBJ whole genome shotgun (WGS) entry which is preliminary data.</text>
</comment>
<protein>
    <recommendedName>
        <fullName evidence="2">F5/8 type C domain-containing protein</fullName>
    </recommendedName>
</protein>
<dbReference type="PANTHER" id="PTHR36842">
    <property type="entry name" value="PROTEIN TOLB HOMOLOG"/>
    <property type="match status" value="1"/>
</dbReference>
<reference evidence="3 4" key="1">
    <citation type="submission" date="2014-11" db="EMBL/GenBank/DDBJ databases">
        <title>Draft Genome Sequences of Paenibacillus polymyxa NRRL B-30509 and Paenibacillus terrae NRRL B-30644, Strains from a Poultry Environment that Produce Tridecaptin A and Paenicidins.</title>
        <authorList>
            <person name="van Belkum M.J."/>
            <person name="Lohans C.T."/>
            <person name="Vederas J.C."/>
        </authorList>
    </citation>
    <scope>NUCLEOTIDE SEQUENCE [LARGE SCALE GENOMIC DNA]</scope>
    <source>
        <strain evidence="3 4">NRRL B-30644</strain>
    </source>
</reference>
<dbReference type="NCBIfam" id="NF047619">
    <property type="entry name" value="NADase_discoid"/>
    <property type="match status" value="1"/>
</dbReference>
<sequence>MKMIRNILIILFLIVLSACNASQKVPTSFSSKTVDMASEVVESSNKNNKTELVKENSKKEWALTVEEGTEDPAEFLVQLEGSKVERFLSAEKLISLLQSKEDKEKYRDSYVDVGRIQADGSQIAFVLDLFKEARLIIQIYDLDSGKKVNEFMLPYNHPVISSDLTKYLYEDKDKAYIYDPSTNQSTAIQLDGDSIDVDDIHQGKFSPDSTQFCFTDSQQNIVVFDVSTHKIIKKIHIDSGMAIVNQWIQKDKIIYSLNSMSVTKTYLLNLSNGEKHLLGKGMERLLMSRDGSELWFEKVDSPSNYKLNINTGLKSKAPSITTVDGNMATPVQWFYTANDFSKYDSEIKVQQIKASSTLPSKGMQTYDAKNLVDGDTSTAWCEGVKGNGEGETILLDLGSSQKVKGIELINGYAKSEKSYRENNRVQKLKLQFSDGSSLEMNDFNTRKKFKEPINTSFIKLTILSVERGTKYQDTCISDVRLF</sequence>
<dbReference type="PROSITE" id="PS50022">
    <property type="entry name" value="FA58C_3"/>
    <property type="match status" value="1"/>
</dbReference>
<name>A0A0D7XBE6_9BACL</name>
<proteinExistence type="predicted"/>
<dbReference type="Proteomes" id="UP000032534">
    <property type="component" value="Unassembled WGS sequence"/>
</dbReference>
<evidence type="ECO:0000313" key="4">
    <source>
        <dbReference type="Proteomes" id="UP000032534"/>
    </source>
</evidence>
<dbReference type="InterPro" id="IPR057561">
    <property type="entry name" value="NADase_transloc"/>
</dbReference>
<feature type="domain" description="F5/8 type C" evidence="2">
    <location>
        <begin position="335"/>
        <end position="482"/>
    </location>
</feature>
<dbReference type="SUPFAM" id="SSF49785">
    <property type="entry name" value="Galactose-binding domain-like"/>
    <property type="match status" value="1"/>
</dbReference>
<dbReference type="Pfam" id="PF25302">
    <property type="entry name" value="NADase_transloc"/>
    <property type="match status" value="1"/>
</dbReference>
<dbReference type="Gene3D" id="2.120.10.30">
    <property type="entry name" value="TolB, C-terminal domain"/>
    <property type="match status" value="1"/>
</dbReference>
<dbReference type="InterPro" id="IPR000421">
    <property type="entry name" value="FA58C"/>
</dbReference>
<dbReference type="PANTHER" id="PTHR36842:SF1">
    <property type="entry name" value="PROTEIN TOLB"/>
    <property type="match status" value="1"/>
</dbReference>
<feature type="chain" id="PRO_5038718874" description="F5/8 type C domain-containing protein" evidence="1">
    <location>
        <begin position="22"/>
        <end position="482"/>
    </location>
</feature>
<feature type="signal peptide" evidence="1">
    <location>
        <begin position="1"/>
        <end position="21"/>
    </location>
</feature>
<evidence type="ECO:0000259" key="2">
    <source>
        <dbReference type="PROSITE" id="PS50022"/>
    </source>
</evidence>
<dbReference type="InterPro" id="IPR011042">
    <property type="entry name" value="6-blade_b-propeller_TolB-like"/>
</dbReference>
<dbReference type="Gene3D" id="2.60.120.260">
    <property type="entry name" value="Galactose-binding domain-like"/>
    <property type="match status" value="1"/>
</dbReference>
<keyword evidence="1" id="KW-0732">Signal</keyword>
<dbReference type="AlphaFoldDB" id="A0A0D7XBE6"/>
<evidence type="ECO:0000313" key="3">
    <source>
        <dbReference type="EMBL" id="KJD47552.1"/>
    </source>
</evidence>
<keyword evidence="4" id="KW-1185">Reference proteome</keyword>
<gene>
    <name evidence="3" type="ORF">QD47_00955</name>
</gene>
<accession>A0A0D7XBE6</accession>
<dbReference type="InterPro" id="IPR008979">
    <property type="entry name" value="Galactose-bd-like_sf"/>
</dbReference>
<dbReference type="PATRIC" id="fig|159743.3.peg.221"/>
<organism evidence="3 4">
    <name type="scientific">Paenibacillus terrae</name>
    <dbReference type="NCBI Taxonomy" id="159743"/>
    <lineage>
        <taxon>Bacteria</taxon>
        <taxon>Bacillati</taxon>
        <taxon>Bacillota</taxon>
        <taxon>Bacilli</taxon>
        <taxon>Bacillales</taxon>
        <taxon>Paenibacillaceae</taxon>
        <taxon>Paenibacillus</taxon>
    </lineage>
</organism>
<dbReference type="EMBL" id="JTHP01000001">
    <property type="protein sequence ID" value="KJD47552.1"/>
    <property type="molecule type" value="Genomic_DNA"/>
</dbReference>
<dbReference type="SUPFAM" id="SSF69304">
    <property type="entry name" value="Tricorn protease N-terminal domain"/>
    <property type="match status" value="1"/>
</dbReference>
<evidence type="ECO:0000256" key="1">
    <source>
        <dbReference type="SAM" id="SignalP"/>
    </source>
</evidence>